<dbReference type="InterPro" id="IPR001309">
    <property type="entry name" value="Pept_C14_p20"/>
</dbReference>
<comment type="caution">
    <text evidence="4">The sequence shown here is derived from an EMBL/GenBank/DDBJ whole genome shotgun (WGS) entry which is preliminary data.</text>
</comment>
<protein>
    <recommendedName>
        <fullName evidence="3">Caspase family p20 domain-containing protein</fullName>
    </recommendedName>
</protein>
<dbReference type="RefSeq" id="WP_238243891.1">
    <property type="nucleotide sequence ID" value="NZ_BPQP01000028.1"/>
</dbReference>
<proteinExistence type="inferred from homology"/>
<keyword evidence="5" id="KW-1185">Reference proteome</keyword>
<dbReference type="PROSITE" id="PS50208">
    <property type="entry name" value="CASPASE_P20"/>
    <property type="match status" value="1"/>
</dbReference>
<feature type="compositionally biased region" description="Basic and acidic residues" evidence="2">
    <location>
        <begin position="420"/>
        <end position="429"/>
    </location>
</feature>
<feature type="compositionally biased region" description="Low complexity" evidence="2">
    <location>
        <begin position="432"/>
        <end position="441"/>
    </location>
</feature>
<dbReference type="Gene3D" id="3.40.50.1460">
    <property type="match status" value="1"/>
</dbReference>
<dbReference type="Pfam" id="PF00656">
    <property type="entry name" value="Peptidase_C14"/>
    <property type="match status" value="1"/>
</dbReference>
<comment type="similarity">
    <text evidence="1">Belongs to the peptidase C14A family.</text>
</comment>
<dbReference type="PANTHER" id="PTHR22576:SF37">
    <property type="entry name" value="MUCOSA-ASSOCIATED LYMPHOID TISSUE LYMPHOMA TRANSLOCATION PROTEIN 1"/>
    <property type="match status" value="1"/>
</dbReference>
<evidence type="ECO:0000313" key="5">
    <source>
        <dbReference type="Proteomes" id="UP001055125"/>
    </source>
</evidence>
<feature type="compositionally biased region" description="Low complexity" evidence="2">
    <location>
        <begin position="539"/>
        <end position="549"/>
    </location>
</feature>
<dbReference type="EMBL" id="BPQP01000028">
    <property type="protein sequence ID" value="GJD94721.1"/>
    <property type="molecule type" value="Genomic_DNA"/>
</dbReference>
<name>A0ABQ4RVU0_9HYPH</name>
<evidence type="ECO:0000256" key="2">
    <source>
        <dbReference type="SAM" id="MobiDB-lite"/>
    </source>
</evidence>
<dbReference type="InterPro" id="IPR052039">
    <property type="entry name" value="Caspase-related_regulators"/>
</dbReference>
<dbReference type="Proteomes" id="UP001055125">
    <property type="component" value="Unassembled WGS sequence"/>
</dbReference>
<feature type="compositionally biased region" description="Gly residues" evidence="2">
    <location>
        <begin position="551"/>
        <end position="560"/>
    </location>
</feature>
<reference evidence="4" key="1">
    <citation type="journal article" date="2021" name="Front. Microbiol.">
        <title>Comprehensive Comparative Genomics and Phenotyping of Methylobacterium Species.</title>
        <authorList>
            <person name="Alessa O."/>
            <person name="Ogura Y."/>
            <person name="Fujitani Y."/>
            <person name="Takami H."/>
            <person name="Hayashi T."/>
            <person name="Sahin N."/>
            <person name="Tani A."/>
        </authorList>
    </citation>
    <scope>NUCLEOTIDE SEQUENCE</scope>
    <source>
        <strain evidence="4">DSM 19015</strain>
    </source>
</reference>
<feature type="region of interest" description="Disordered" evidence="2">
    <location>
        <begin position="408"/>
        <end position="442"/>
    </location>
</feature>
<evidence type="ECO:0000259" key="3">
    <source>
        <dbReference type="PROSITE" id="PS50208"/>
    </source>
</evidence>
<dbReference type="PANTHER" id="PTHR22576">
    <property type="entry name" value="MUCOSA ASSOCIATED LYMPHOID TISSUE LYMPHOMA TRANSLOCATION PROTEIN 1/PARACASPASE"/>
    <property type="match status" value="1"/>
</dbReference>
<evidence type="ECO:0000313" key="4">
    <source>
        <dbReference type="EMBL" id="GJD94721.1"/>
    </source>
</evidence>
<dbReference type="InterPro" id="IPR011600">
    <property type="entry name" value="Pept_C14_caspase"/>
</dbReference>
<dbReference type="InterPro" id="IPR015917">
    <property type="entry name" value="Pept_C14A"/>
</dbReference>
<feature type="domain" description="Caspase family p20" evidence="3">
    <location>
        <begin position="32"/>
        <end position="162"/>
    </location>
</feature>
<dbReference type="SMART" id="SM00115">
    <property type="entry name" value="CASc"/>
    <property type="match status" value="1"/>
</dbReference>
<feature type="region of interest" description="Disordered" evidence="2">
    <location>
        <begin position="500"/>
        <end position="560"/>
    </location>
</feature>
<sequence>MPIHSHPQTWSILTWMAVAVPLSLAAFRAEAAERVALVIGNSAYRSVAPLPNPIRDAQAVKAVLEEAKFEVVHASDATAEGIRTSLDSFAKKAAEANEAVVYFAGHAVQMNGANHLLPVDTAVSEEADVARQSLSLDEILKRLDATRAKAKIVILDACRDNPFLAKGGARGLAVTLVEDAAEAERSLRTETGLARVASKGGTFVAFSTSPGATAADGTGDHSPYTAAFLKFVREPGLPVEQLFRQVRSAVDETTGGTQLPWETSSLTTSFAFFDGAEKPAADKPAEAGTAPDARPTEASLRAVAPGEAYRTVIRWDDPVIYRLFLAIYPEDSGALRVHRILAQRQEEIAWATLIRSGTVEDLRVFLALYPDSAHAAEARALAAKAASRRGVRVADLCAVPPPAPAIRPAPLAPKMTPKVRRAEPKEPPKPAKPAVKAAAKPAVREPRPVVAVAPPPPVARPVRRPLPQRIEVDEDDDVEVLPPRRVPVIVRPFPGRFEPDYPRRDPGSIWPRPRPPRGEGASPIVRSDDVRPSIRPFPTFRGDFGSRGDFGTRGGGFGIR</sequence>
<evidence type="ECO:0000256" key="1">
    <source>
        <dbReference type="ARBA" id="ARBA00010134"/>
    </source>
</evidence>
<dbReference type="SUPFAM" id="SSF52129">
    <property type="entry name" value="Caspase-like"/>
    <property type="match status" value="1"/>
</dbReference>
<gene>
    <name evidence="4" type="ORF">OCOJLMKI_1924</name>
</gene>
<dbReference type="InterPro" id="IPR029030">
    <property type="entry name" value="Caspase-like_dom_sf"/>
</dbReference>
<reference evidence="4" key="2">
    <citation type="submission" date="2021-08" db="EMBL/GenBank/DDBJ databases">
        <authorList>
            <person name="Tani A."/>
            <person name="Ola A."/>
            <person name="Ogura Y."/>
            <person name="Katsura K."/>
            <person name="Hayashi T."/>
        </authorList>
    </citation>
    <scope>NUCLEOTIDE SEQUENCE</scope>
    <source>
        <strain evidence="4">DSM 19015</strain>
    </source>
</reference>
<accession>A0ABQ4RVU0</accession>
<organism evidence="4 5">
    <name type="scientific">Methylobacterium iners</name>
    <dbReference type="NCBI Taxonomy" id="418707"/>
    <lineage>
        <taxon>Bacteria</taxon>
        <taxon>Pseudomonadati</taxon>
        <taxon>Pseudomonadota</taxon>
        <taxon>Alphaproteobacteria</taxon>
        <taxon>Hyphomicrobiales</taxon>
        <taxon>Methylobacteriaceae</taxon>
        <taxon>Methylobacterium</taxon>
    </lineage>
</organism>